<dbReference type="AlphaFoldDB" id="A0A0E0MFR5"/>
<dbReference type="Gramene" id="OPUNC11G12370.1">
    <property type="protein sequence ID" value="OPUNC11G12370.1"/>
    <property type="gene ID" value="OPUNC11G12370"/>
</dbReference>
<name>A0A0E0MFR5_ORYPU</name>
<dbReference type="Proteomes" id="UP000026962">
    <property type="component" value="Chromosome 11"/>
</dbReference>
<keyword evidence="2" id="KW-1185">Reference proteome</keyword>
<sequence length="20" mass="2308">MIPLLGWMKSGRRFTKNSAN</sequence>
<reference evidence="1" key="2">
    <citation type="submission" date="2018-05" db="EMBL/GenBank/DDBJ databases">
        <title>OpunRS2 (Oryza punctata Reference Sequence Version 2).</title>
        <authorList>
            <person name="Zhang J."/>
            <person name="Kudrna D."/>
            <person name="Lee S."/>
            <person name="Talag J."/>
            <person name="Welchert J."/>
            <person name="Wing R.A."/>
        </authorList>
    </citation>
    <scope>NUCLEOTIDE SEQUENCE [LARGE SCALE GENOMIC DNA]</scope>
</reference>
<dbReference type="HOGENOM" id="CLU_3428760_0_0_1"/>
<evidence type="ECO:0000313" key="1">
    <source>
        <dbReference type="EnsemblPlants" id="OPUNC11G12370.1"/>
    </source>
</evidence>
<protein>
    <submittedName>
        <fullName evidence="1">Uncharacterized protein</fullName>
    </submittedName>
</protein>
<organism evidence="1">
    <name type="scientific">Oryza punctata</name>
    <name type="common">Red rice</name>
    <dbReference type="NCBI Taxonomy" id="4537"/>
    <lineage>
        <taxon>Eukaryota</taxon>
        <taxon>Viridiplantae</taxon>
        <taxon>Streptophyta</taxon>
        <taxon>Embryophyta</taxon>
        <taxon>Tracheophyta</taxon>
        <taxon>Spermatophyta</taxon>
        <taxon>Magnoliopsida</taxon>
        <taxon>Liliopsida</taxon>
        <taxon>Poales</taxon>
        <taxon>Poaceae</taxon>
        <taxon>BOP clade</taxon>
        <taxon>Oryzoideae</taxon>
        <taxon>Oryzeae</taxon>
        <taxon>Oryzinae</taxon>
        <taxon>Oryza</taxon>
    </lineage>
</organism>
<accession>A0A0E0MFR5</accession>
<proteinExistence type="predicted"/>
<reference evidence="1" key="1">
    <citation type="submission" date="2015-04" db="UniProtKB">
        <authorList>
            <consortium name="EnsemblPlants"/>
        </authorList>
    </citation>
    <scope>IDENTIFICATION</scope>
</reference>
<dbReference type="EnsemblPlants" id="OPUNC11G12370.1">
    <property type="protein sequence ID" value="OPUNC11G12370.1"/>
    <property type="gene ID" value="OPUNC11G12370"/>
</dbReference>
<evidence type="ECO:0000313" key="2">
    <source>
        <dbReference type="Proteomes" id="UP000026962"/>
    </source>
</evidence>